<evidence type="ECO:0000256" key="8">
    <source>
        <dbReference type="SAM" id="Phobius"/>
    </source>
</evidence>
<feature type="transmembrane region" description="Helical" evidence="8">
    <location>
        <begin position="238"/>
        <end position="262"/>
    </location>
</feature>
<dbReference type="PANTHER" id="PTHR36838:SF1">
    <property type="entry name" value="SLR1864 PROTEIN"/>
    <property type="match status" value="1"/>
</dbReference>
<keyword evidence="4" id="KW-1003">Cell membrane</keyword>
<keyword evidence="7 8" id="KW-0472">Membrane</keyword>
<keyword evidence="5 8" id="KW-0812">Transmembrane</keyword>
<feature type="transmembrane region" description="Helical" evidence="8">
    <location>
        <begin position="111"/>
        <end position="133"/>
    </location>
</feature>
<sequence length="322" mass="32997">MVSVALTAGAGGARLACRRVISALSGFALIGAIVLTGWGVGRWGALPENAETVLGRLVYSVLTPCLLFTVVAAADLRVLLSEPLLVSAAAALLCFAAFAATARRLDRGAKVVGALAAGYTNANYIGIPVATYVLDDAALVVPIVMWQLLVVTPVALALLEIAATGRTSVRATVTAPLRNPLIVAVVLGLLVGVTGLRMPALLAAPVATIGSAAVPVVLIAFGMSLSGRRVLEPGTDRVATIVAVVLKTVVMPAFAFVLAIALGLPDDATYAVVVLAALPTAQNIFLYAQRFQTGLVLARDAIFLSTLASVPVLLLAAILFTR</sequence>
<keyword evidence="6 8" id="KW-1133">Transmembrane helix</keyword>
<accession>A0A3N1GW12</accession>
<feature type="transmembrane region" description="Helical" evidence="8">
    <location>
        <begin position="20"/>
        <end position="41"/>
    </location>
</feature>
<proteinExistence type="inferred from homology"/>
<feature type="transmembrane region" description="Helical" evidence="8">
    <location>
        <begin position="53"/>
        <end position="74"/>
    </location>
</feature>
<dbReference type="EMBL" id="RJKL01000001">
    <property type="protein sequence ID" value="ROP34418.1"/>
    <property type="molecule type" value="Genomic_DNA"/>
</dbReference>
<organism evidence="9 10">
    <name type="scientific">Couchioplanes caeruleus</name>
    <dbReference type="NCBI Taxonomy" id="56438"/>
    <lineage>
        <taxon>Bacteria</taxon>
        <taxon>Bacillati</taxon>
        <taxon>Actinomycetota</taxon>
        <taxon>Actinomycetes</taxon>
        <taxon>Micromonosporales</taxon>
        <taxon>Micromonosporaceae</taxon>
        <taxon>Couchioplanes</taxon>
    </lineage>
</organism>
<feature type="transmembrane region" description="Helical" evidence="8">
    <location>
        <begin position="139"/>
        <end position="159"/>
    </location>
</feature>
<comment type="similarity">
    <text evidence="2">Belongs to the auxin efflux carrier (TC 2.A.69) family.</text>
</comment>
<evidence type="ECO:0000256" key="5">
    <source>
        <dbReference type="ARBA" id="ARBA00022692"/>
    </source>
</evidence>
<dbReference type="InterPro" id="IPR038770">
    <property type="entry name" value="Na+/solute_symporter_sf"/>
</dbReference>
<dbReference type="Gene3D" id="1.20.1530.20">
    <property type="match status" value="1"/>
</dbReference>
<dbReference type="InterPro" id="IPR004776">
    <property type="entry name" value="Mem_transp_PIN-like"/>
</dbReference>
<feature type="transmembrane region" description="Helical" evidence="8">
    <location>
        <begin position="206"/>
        <end position="226"/>
    </location>
</feature>
<evidence type="ECO:0000256" key="3">
    <source>
        <dbReference type="ARBA" id="ARBA00022448"/>
    </source>
</evidence>
<evidence type="ECO:0000256" key="6">
    <source>
        <dbReference type="ARBA" id="ARBA00022989"/>
    </source>
</evidence>
<dbReference type="GO" id="GO:0005886">
    <property type="term" value="C:plasma membrane"/>
    <property type="evidence" value="ECO:0007669"/>
    <property type="project" value="UniProtKB-SubCell"/>
</dbReference>
<evidence type="ECO:0000256" key="4">
    <source>
        <dbReference type="ARBA" id="ARBA00022475"/>
    </source>
</evidence>
<protein>
    <recommendedName>
        <fullName evidence="11">Transporter</fullName>
    </recommendedName>
</protein>
<evidence type="ECO:0000256" key="7">
    <source>
        <dbReference type="ARBA" id="ARBA00023136"/>
    </source>
</evidence>
<gene>
    <name evidence="9" type="ORF">EDD30_7505</name>
</gene>
<evidence type="ECO:0000256" key="2">
    <source>
        <dbReference type="ARBA" id="ARBA00010145"/>
    </source>
</evidence>
<feature type="transmembrane region" description="Helical" evidence="8">
    <location>
        <begin position="268"/>
        <end position="288"/>
    </location>
</feature>
<evidence type="ECO:0008006" key="11">
    <source>
        <dbReference type="Google" id="ProtNLM"/>
    </source>
</evidence>
<comment type="subcellular location">
    <subcellularLocation>
        <location evidence="1">Cell membrane</location>
        <topology evidence="1">Multi-pass membrane protein</topology>
    </subcellularLocation>
</comment>
<evidence type="ECO:0000256" key="1">
    <source>
        <dbReference type="ARBA" id="ARBA00004651"/>
    </source>
</evidence>
<dbReference type="GO" id="GO:0055085">
    <property type="term" value="P:transmembrane transport"/>
    <property type="evidence" value="ECO:0007669"/>
    <property type="project" value="InterPro"/>
</dbReference>
<comment type="caution">
    <text evidence="9">The sequence shown here is derived from an EMBL/GenBank/DDBJ whole genome shotgun (WGS) entry which is preliminary data.</text>
</comment>
<dbReference type="PANTHER" id="PTHR36838">
    <property type="entry name" value="AUXIN EFFLUX CARRIER FAMILY PROTEIN"/>
    <property type="match status" value="1"/>
</dbReference>
<keyword evidence="3" id="KW-0813">Transport</keyword>
<dbReference type="Proteomes" id="UP000271683">
    <property type="component" value="Unassembled WGS sequence"/>
</dbReference>
<feature type="transmembrane region" description="Helical" evidence="8">
    <location>
        <begin position="300"/>
        <end position="320"/>
    </location>
</feature>
<name>A0A3N1GW12_9ACTN</name>
<feature type="transmembrane region" description="Helical" evidence="8">
    <location>
        <begin position="180"/>
        <end position="200"/>
    </location>
</feature>
<feature type="transmembrane region" description="Helical" evidence="8">
    <location>
        <begin position="80"/>
        <end position="99"/>
    </location>
</feature>
<dbReference type="Pfam" id="PF03547">
    <property type="entry name" value="Mem_trans"/>
    <property type="match status" value="1"/>
</dbReference>
<reference evidence="9 10" key="1">
    <citation type="submission" date="2018-11" db="EMBL/GenBank/DDBJ databases">
        <title>Sequencing the genomes of 1000 actinobacteria strains.</title>
        <authorList>
            <person name="Klenk H.-P."/>
        </authorList>
    </citation>
    <scope>NUCLEOTIDE SEQUENCE [LARGE SCALE GENOMIC DNA]</scope>
    <source>
        <strain evidence="9 10">DSM 43634</strain>
    </source>
</reference>
<evidence type="ECO:0000313" key="9">
    <source>
        <dbReference type="EMBL" id="ROP34418.1"/>
    </source>
</evidence>
<dbReference type="AlphaFoldDB" id="A0A3N1GW12"/>
<evidence type="ECO:0000313" key="10">
    <source>
        <dbReference type="Proteomes" id="UP000271683"/>
    </source>
</evidence>